<proteinExistence type="predicted"/>
<evidence type="ECO:0000313" key="2">
    <source>
        <dbReference type="Proteomes" id="UP000653305"/>
    </source>
</evidence>
<gene>
    <name evidence="1" type="ORF">PHJA_001403100</name>
</gene>
<dbReference type="InterPro" id="IPR014724">
    <property type="entry name" value="RNA_pol_RPB2_OB-fold"/>
</dbReference>
<sequence length="189" mass="20979">MNYRRPITLRPRNLLTKVKALKRRVALQRYEGNPEKLENGKHLNSGDHSQLNNVSELDEIMIGDFCIFLKRSILGDDDGGADEGSSTTMDGLLNSKDFDDDVVLDLDALLEESPQVLDDDGIAAPGQIIQHDDIYINKFTPKVTRGPSNSPVEVEDSNYLSADLHAGKFSAYKNTPTNMITSRATLPVY</sequence>
<accession>A0A830C0S6</accession>
<name>A0A830C0S6_9LAMI</name>
<dbReference type="Gene3D" id="2.40.50.150">
    <property type="match status" value="1"/>
</dbReference>
<dbReference type="Proteomes" id="UP000653305">
    <property type="component" value="Unassembled WGS sequence"/>
</dbReference>
<organism evidence="1 2">
    <name type="scientific">Phtheirospermum japonicum</name>
    <dbReference type="NCBI Taxonomy" id="374723"/>
    <lineage>
        <taxon>Eukaryota</taxon>
        <taxon>Viridiplantae</taxon>
        <taxon>Streptophyta</taxon>
        <taxon>Embryophyta</taxon>
        <taxon>Tracheophyta</taxon>
        <taxon>Spermatophyta</taxon>
        <taxon>Magnoliopsida</taxon>
        <taxon>eudicotyledons</taxon>
        <taxon>Gunneridae</taxon>
        <taxon>Pentapetalae</taxon>
        <taxon>asterids</taxon>
        <taxon>lamiids</taxon>
        <taxon>Lamiales</taxon>
        <taxon>Orobanchaceae</taxon>
        <taxon>Orobanchaceae incertae sedis</taxon>
        <taxon>Phtheirospermum</taxon>
    </lineage>
</organism>
<reference evidence="1" key="1">
    <citation type="submission" date="2020-07" db="EMBL/GenBank/DDBJ databases">
        <title>Ethylene signaling mediates host invasion by parasitic plants.</title>
        <authorList>
            <person name="Yoshida S."/>
        </authorList>
    </citation>
    <scope>NUCLEOTIDE SEQUENCE</scope>
    <source>
        <strain evidence="1">Okayama</strain>
    </source>
</reference>
<evidence type="ECO:0000313" key="1">
    <source>
        <dbReference type="EMBL" id="GFP92589.1"/>
    </source>
</evidence>
<dbReference type="EMBL" id="BMAC01000283">
    <property type="protein sequence ID" value="GFP92589.1"/>
    <property type="molecule type" value="Genomic_DNA"/>
</dbReference>
<dbReference type="AlphaFoldDB" id="A0A830C0S6"/>
<protein>
    <submittedName>
        <fullName evidence="1">Uncharacterized protein</fullName>
    </submittedName>
</protein>
<keyword evidence="2" id="KW-1185">Reference proteome</keyword>
<dbReference type="GO" id="GO:0003899">
    <property type="term" value="F:DNA-directed RNA polymerase activity"/>
    <property type="evidence" value="ECO:0007669"/>
    <property type="project" value="InterPro"/>
</dbReference>
<comment type="caution">
    <text evidence="1">The sequence shown here is derived from an EMBL/GenBank/DDBJ whole genome shotgun (WGS) entry which is preliminary data.</text>
</comment>